<comment type="caution">
    <text evidence="1">The sequence shown here is derived from an EMBL/GenBank/DDBJ whole genome shotgun (WGS) entry which is preliminary data.</text>
</comment>
<evidence type="ECO:0000313" key="1">
    <source>
        <dbReference type="EMBL" id="KAK7744908.1"/>
    </source>
</evidence>
<reference evidence="1 2" key="1">
    <citation type="journal article" date="2023" name="PLoS ONE">
        <title>Cytospora paraplurivora sp. nov. isolated from orchards with fruit tree decline syndrome in Ontario, Canada.</title>
        <authorList>
            <person name="Ilyukhin E."/>
            <person name="Nguyen H.D.T."/>
            <person name="Castle A.J."/>
            <person name="Ellouze W."/>
        </authorList>
    </citation>
    <scope>NUCLEOTIDE SEQUENCE [LARGE SCALE GENOMIC DNA]</scope>
    <source>
        <strain evidence="1 2">FDS-564</strain>
    </source>
</reference>
<dbReference type="EMBL" id="JAJSPL020000009">
    <property type="protein sequence ID" value="KAK7744908.1"/>
    <property type="molecule type" value="Genomic_DNA"/>
</dbReference>
<sequence>MLAVRQRAAYIARRARPANLTLRQATRSYASDHNHGDHHHDHHHAPEVTEPLGASFYGALGALGFSIALYSVSRDENSSLSKWIDSFRLAKVNAWEERNTLRLDMYEKASVDKHLFLTDVKAGKFELRTPELFGAGSPNNVPAGHYINLDKVTAHYRKQYLDEEERKAKKLAAAKEE</sequence>
<organism evidence="1 2">
    <name type="scientific">Cytospora paraplurivora</name>
    <dbReference type="NCBI Taxonomy" id="2898453"/>
    <lineage>
        <taxon>Eukaryota</taxon>
        <taxon>Fungi</taxon>
        <taxon>Dikarya</taxon>
        <taxon>Ascomycota</taxon>
        <taxon>Pezizomycotina</taxon>
        <taxon>Sordariomycetes</taxon>
        <taxon>Sordariomycetidae</taxon>
        <taxon>Diaporthales</taxon>
        <taxon>Cytosporaceae</taxon>
        <taxon>Cytospora</taxon>
    </lineage>
</organism>
<dbReference type="PANTHER" id="PTHR42100">
    <property type="entry name" value="OXIDOREDUCTASE 178 KDA SUBUNIT, PUTATIVE (AFU_ORTHOLOGUE AFUA_8G04320)-RELATED"/>
    <property type="match status" value="1"/>
</dbReference>
<name>A0AAN9UK73_9PEZI</name>
<dbReference type="GO" id="GO:0005739">
    <property type="term" value="C:mitochondrion"/>
    <property type="evidence" value="ECO:0007669"/>
    <property type="project" value="InterPro"/>
</dbReference>
<dbReference type="InterPro" id="IPR034444">
    <property type="entry name" value="Nuo17.8"/>
</dbReference>
<dbReference type="Proteomes" id="UP001320245">
    <property type="component" value="Unassembled WGS sequence"/>
</dbReference>
<gene>
    <name evidence="1" type="ORF">SLS53_003141</name>
</gene>
<accession>A0AAN9UK73</accession>
<dbReference type="PANTHER" id="PTHR42100:SF1">
    <property type="entry name" value="OXIDOREDUCTASE 178 KDA SUBUNIT, PUTATIVE (AFU_ORTHOLOGUE AFUA_8G04320)-RELATED"/>
    <property type="match status" value="1"/>
</dbReference>
<protein>
    <recommendedName>
        <fullName evidence="3">NADH-ubiquinone oxidoreductase 17.8 kDa subunit</fullName>
    </recommendedName>
</protein>
<proteinExistence type="predicted"/>
<dbReference type="AlphaFoldDB" id="A0AAN9UK73"/>
<keyword evidence="2" id="KW-1185">Reference proteome</keyword>
<evidence type="ECO:0000313" key="2">
    <source>
        <dbReference type="Proteomes" id="UP001320245"/>
    </source>
</evidence>
<evidence type="ECO:0008006" key="3">
    <source>
        <dbReference type="Google" id="ProtNLM"/>
    </source>
</evidence>